<feature type="domain" description="PAP-associated" evidence="11">
    <location>
        <begin position="546"/>
        <end position="617"/>
    </location>
</feature>
<dbReference type="GO" id="GO:0010605">
    <property type="term" value="P:negative regulation of macromolecule metabolic process"/>
    <property type="evidence" value="ECO:0007669"/>
    <property type="project" value="UniProtKB-ARBA"/>
</dbReference>
<keyword evidence="8" id="KW-0479">Metal-binding</keyword>
<feature type="compositionally biased region" description="Low complexity" evidence="10">
    <location>
        <begin position="1235"/>
        <end position="1245"/>
    </location>
</feature>
<dbReference type="PANTHER" id="PTHR12271:SF40">
    <property type="entry name" value="POLY(A) RNA POLYMERASE GLD2"/>
    <property type="match status" value="1"/>
</dbReference>
<feature type="compositionally biased region" description="Polar residues" evidence="10">
    <location>
        <begin position="816"/>
        <end position="825"/>
    </location>
</feature>
<feature type="compositionally biased region" description="Low complexity" evidence="10">
    <location>
        <begin position="788"/>
        <end position="806"/>
    </location>
</feature>
<dbReference type="SUPFAM" id="SSF81631">
    <property type="entry name" value="PAP/OAS1 substrate-binding domain"/>
    <property type="match status" value="1"/>
</dbReference>
<reference evidence="13 14" key="1">
    <citation type="submission" date="2019-05" db="EMBL/GenBank/DDBJ databases">
        <title>Emergence of the Ug99 lineage of the wheat stem rust pathogen through somatic hybridization.</title>
        <authorList>
            <person name="Li F."/>
            <person name="Upadhyaya N.M."/>
            <person name="Sperschneider J."/>
            <person name="Matny O."/>
            <person name="Nguyen-Phuc H."/>
            <person name="Mago R."/>
            <person name="Raley C."/>
            <person name="Miller M.E."/>
            <person name="Silverstein K.A.T."/>
            <person name="Henningsen E."/>
            <person name="Hirsch C.D."/>
            <person name="Visser B."/>
            <person name="Pretorius Z.A."/>
            <person name="Steffenson B.J."/>
            <person name="Schwessinger B."/>
            <person name="Dodds P.N."/>
            <person name="Figueroa M."/>
        </authorList>
    </citation>
    <scope>NUCLEOTIDE SEQUENCE [LARGE SCALE GENOMIC DNA]</scope>
    <source>
        <strain evidence="13">21-0</strain>
    </source>
</reference>
<feature type="compositionally biased region" description="Low complexity" evidence="10">
    <location>
        <begin position="16"/>
        <end position="109"/>
    </location>
</feature>
<feature type="region of interest" description="Disordered" evidence="10">
    <location>
        <begin position="1218"/>
        <end position="1452"/>
    </location>
</feature>
<dbReference type="InterPro" id="IPR002058">
    <property type="entry name" value="PAP_assoc"/>
</dbReference>
<evidence type="ECO:0000256" key="3">
    <source>
        <dbReference type="ARBA" id="ARBA00004496"/>
    </source>
</evidence>
<accession>A0A5B0LZ50</accession>
<dbReference type="Gene3D" id="3.30.460.10">
    <property type="entry name" value="Beta Polymerase, domain 2"/>
    <property type="match status" value="2"/>
</dbReference>
<dbReference type="EC" id="2.7.7.19" evidence="5"/>
<feature type="region of interest" description="Disordered" evidence="10">
    <location>
        <begin position="310"/>
        <end position="384"/>
    </location>
</feature>
<dbReference type="InterPro" id="IPR054708">
    <property type="entry name" value="MTPAP-like_central"/>
</dbReference>
<protein>
    <recommendedName>
        <fullName evidence="5">polynucleotide adenylyltransferase</fullName>
        <ecNumber evidence="5">2.7.7.19</ecNumber>
    </recommendedName>
</protein>
<evidence type="ECO:0000259" key="11">
    <source>
        <dbReference type="Pfam" id="PF03828"/>
    </source>
</evidence>
<comment type="similarity">
    <text evidence="4">Belongs to the DNA polymerase type-B-like family.</text>
</comment>
<evidence type="ECO:0000256" key="2">
    <source>
        <dbReference type="ARBA" id="ARBA00001946"/>
    </source>
</evidence>
<gene>
    <name evidence="13" type="ORF">PGT21_030143</name>
</gene>
<name>A0A5B0LZ50_PUCGR</name>
<feature type="compositionally biased region" description="Basic residues" evidence="10">
    <location>
        <begin position="1"/>
        <end position="15"/>
    </location>
</feature>
<dbReference type="Pfam" id="PF03828">
    <property type="entry name" value="PAP_assoc"/>
    <property type="match status" value="1"/>
</dbReference>
<feature type="compositionally biased region" description="Low complexity" evidence="10">
    <location>
        <begin position="1353"/>
        <end position="1364"/>
    </location>
</feature>
<dbReference type="SUPFAM" id="SSF81301">
    <property type="entry name" value="Nucleotidyltransferase"/>
    <property type="match status" value="1"/>
</dbReference>
<dbReference type="GO" id="GO:1990817">
    <property type="term" value="F:poly(A) RNA polymerase activity"/>
    <property type="evidence" value="ECO:0007669"/>
    <property type="project" value="UniProtKB-EC"/>
</dbReference>
<feature type="compositionally biased region" description="Low complexity" evidence="10">
    <location>
        <begin position="1417"/>
        <end position="1429"/>
    </location>
</feature>
<feature type="compositionally biased region" description="Low complexity" evidence="10">
    <location>
        <begin position="917"/>
        <end position="928"/>
    </location>
</feature>
<dbReference type="Proteomes" id="UP000324748">
    <property type="component" value="Unassembled WGS sequence"/>
</dbReference>
<feature type="compositionally biased region" description="Basic residues" evidence="10">
    <location>
        <begin position="155"/>
        <end position="174"/>
    </location>
</feature>
<evidence type="ECO:0000256" key="6">
    <source>
        <dbReference type="ARBA" id="ARBA00022490"/>
    </source>
</evidence>
<evidence type="ECO:0000259" key="12">
    <source>
        <dbReference type="Pfam" id="PF22600"/>
    </source>
</evidence>
<keyword evidence="14" id="KW-1185">Reference proteome</keyword>
<feature type="region of interest" description="Disordered" evidence="10">
    <location>
        <begin position="664"/>
        <end position="706"/>
    </location>
</feature>
<feature type="compositionally biased region" description="Basic and acidic residues" evidence="10">
    <location>
        <begin position="1152"/>
        <end position="1164"/>
    </location>
</feature>
<feature type="compositionally biased region" description="Polar residues" evidence="10">
    <location>
        <begin position="1021"/>
        <end position="1076"/>
    </location>
</feature>
<dbReference type="Pfam" id="PF22600">
    <property type="entry name" value="MTPAP-like_central"/>
    <property type="match status" value="1"/>
</dbReference>
<keyword evidence="9" id="KW-0460">Magnesium</keyword>
<feature type="compositionally biased region" description="Polar residues" evidence="10">
    <location>
        <begin position="953"/>
        <end position="974"/>
    </location>
</feature>
<comment type="cofactor">
    <cofactor evidence="2">
        <name>Mg(2+)</name>
        <dbReference type="ChEBI" id="CHEBI:18420"/>
    </cofactor>
</comment>
<feature type="compositionally biased region" description="Polar residues" evidence="10">
    <location>
        <begin position="684"/>
        <end position="694"/>
    </location>
</feature>
<feature type="domain" description="Poly(A) RNA polymerase mitochondrial-like central palm" evidence="12">
    <location>
        <begin position="249"/>
        <end position="450"/>
    </location>
</feature>
<feature type="compositionally biased region" description="Low complexity" evidence="10">
    <location>
        <begin position="343"/>
        <end position="362"/>
    </location>
</feature>
<dbReference type="GO" id="GO:0031123">
    <property type="term" value="P:RNA 3'-end processing"/>
    <property type="evidence" value="ECO:0007669"/>
    <property type="project" value="TreeGrafter"/>
</dbReference>
<evidence type="ECO:0000256" key="8">
    <source>
        <dbReference type="ARBA" id="ARBA00022723"/>
    </source>
</evidence>
<evidence type="ECO:0000313" key="13">
    <source>
        <dbReference type="EMBL" id="KAA1069631.1"/>
    </source>
</evidence>
<feature type="compositionally biased region" description="Low complexity" evidence="10">
    <location>
        <begin position="181"/>
        <end position="213"/>
    </location>
</feature>
<dbReference type="PANTHER" id="PTHR12271">
    <property type="entry name" value="POLY A POLYMERASE CID PAP -RELATED"/>
    <property type="match status" value="1"/>
</dbReference>
<evidence type="ECO:0000256" key="1">
    <source>
        <dbReference type="ARBA" id="ARBA00001936"/>
    </source>
</evidence>
<dbReference type="EMBL" id="VSWC01000183">
    <property type="protein sequence ID" value="KAA1069631.1"/>
    <property type="molecule type" value="Genomic_DNA"/>
</dbReference>
<evidence type="ECO:0000256" key="4">
    <source>
        <dbReference type="ARBA" id="ARBA00008593"/>
    </source>
</evidence>
<feature type="region of interest" description="Disordered" evidence="10">
    <location>
        <begin position="867"/>
        <end position="974"/>
    </location>
</feature>
<feature type="compositionally biased region" description="Polar residues" evidence="10">
    <location>
        <begin position="1260"/>
        <end position="1270"/>
    </location>
</feature>
<evidence type="ECO:0000256" key="10">
    <source>
        <dbReference type="SAM" id="MobiDB-lite"/>
    </source>
</evidence>
<evidence type="ECO:0000256" key="9">
    <source>
        <dbReference type="ARBA" id="ARBA00022842"/>
    </source>
</evidence>
<proteinExistence type="inferred from homology"/>
<feature type="compositionally biased region" description="Polar residues" evidence="10">
    <location>
        <begin position="1140"/>
        <end position="1151"/>
    </location>
</feature>
<feature type="compositionally biased region" description="Low complexity" evidence="10">
    <location>
        <begin position="1436"/>
        <end position="1445"/>
    </location>
</feature>
<comment type="cofactor">
    <cofactor evidence="1">
        <name>Mn(2+)</name>
        <dbReference type="ChEBI" id="CHEBI:29035"/>
    </cofactor>
</comment>
<dbReference type="InterPro" id="IPR043519">
    <property type="entry name" value="NT_sf"/>
</dbReference>
<keyword evidence="7" id="KW-0808">Transferase</keyword>
<feature type="region of interest" description="Disordered" evidence="10">
    <location>
        <begin position="995"/>
        <end position="1077"/>
    </location>
</feature>
<dbReference type="Gene3D" id="1.10.1410.10">
    <property type="match status" value="1"/>
</dbReference>
<feature type="compositionally biased region" description="Polar residues" evidence="10">
    <location>
        <begin position="1165"/>
        <end position="1177"/>
    </location>
</feature>
<dbReference type="CDD" id="cd05402">
    <property type="entry name" value="NT_PAP_TUTase"/>
    <property type="match status" value="1"/>
</dbReference>
<feature type="compositionally biased region" description="Polar residues" evidence="10">
    <location>
        <begin position="1097"/>
        <end position="1122"/>
    </location>
</feature>
<feature type="region of interest" description="Disordered" evidence="10">
    <location>
        <begin position="1"/>
        <end position="213"/>
    </location>
</feature>
<comment type="caution">
    <text evidence="13">The sequence shown here is derived from an EMBL/GenBank/DDBJ whole genome shotgun (WGS) entry which is preliminary data.</text>
</comment>
<feature type="compositionally biased region" description="Low complexity" evidence="10">
    <location>
        <begin position="1276"/>
        <end position="1289"/>
    </location>
</feature>
<feature type="compositionally biased region" description="Polar residues" evidence="10">
    <location>
        <begin position="110"/>
        <end position="124"/>
    </location>
</feature>
<sequence length="1452" mass="159177">MSPSKQHHHHHHQKNKNLSSSANSTTSNSTSSSSSPTKNPTPKKTGTAEATAPTTTTTTSPTTATTNSSNNNSQQQQPSTLTSASKLSTQQPQQQQQQSSPSPLSPSLPAQNNTPWSTSNSASINLPHPNHTAPSTSSSSPTNNPHNSYSTSSTKSHHHHNHHSHHHHHQHHSGPHREPRPSNSNRRASSNTTTTTTPTTTTALRHQHQQAQARAHAQVQAQLQAVQAHQLSYYQQHMADLATYITQVFLPSVLPTPEEYQIKEQTRQYLETLADRISKGARLLPFGSIASGLALRNSDMDLCYLAEPGNKIDNKSEKEGSGDPNTTESSSSSSLDTKETDVKPTPSSTPPTDDGSSSVPPVTSNQKTDLPEEEDKEQKPKPTPAEMVMILGKLIQEETAFTVKMLPKARIPIIKLSLPPSLGQPFGLSCDIGFENRLALENTRLLLTYAMVDPRMRTMVLFLKVWSKRRRINDPYLGTLSSYGYVLMVIYYLVNGRKAPVLPNLQQLPPPRVTPPEDTVYEGHDIYFFDDLDALPRFWVGMNRENVGELLIEFFRFFSSSFRYTHDVISVRTPGGLLSKESKGWMHDIIEESKDGRGGFLKIDLNRLCIEDPFQTNYNVARTVTRDGLFTIRGEFMRAVRVLSTRTDRLDVMIRELCEERQEGVLMAPPSSSGRRKSAPNPKASLNMSVSGSTTREEEEEEDDLEEQLLLQQQQQALLSAEHQPSYPPLTTRLMQDHIYSQATSSMDARPRYPPESIASEPPPLDRDLDWNHESISGYLSNEIQQLQLQQQQLQQPPSNNPQSLSHPAPHVSDTFKPSKSTTSAAPAGAQHYFHRFFQTSGTENWNPQASTSNSLHQSSMTSSPAFLYDSESLDPGLPLSPTSIPKHSSGGRRQKAAASDMNRDDIGSNSRGLHASTSSSSKSRYNSQAINSGRPPRSMSHSTMNPRRRSEQPQSSHQSLLNSTGPPIIMSSNGRMPDFSLLPLPGPIRFGNFGTTERLPKQKFDNPQRVLGRSVPSGYYHQTNGYPSTSFQQQDLSSHQMMSLPQDMISSQRPDGTSEDQPASQRAYQTSWQSHDPQREGMFLAAVNESARKRSLSNGATSTHSSTISFDQLSKPRSSLLENEEENRPGVETPRARSSHSPTCVGGQSTRMRESSEHSRNRDTSTPSFARCVPSTSSLSQLPRKIVFGDVEVSTETAKEVRVKALAAVLRTRRMGSLNSHSSRRAEGAANVLSSGSTNTGNNSPRSLEGRSRAARTASELSTHATSAKTELIHSSRSSSARSSQPSQKGPSKVSTPIEGDSSVPVSIGEQQSKNVGSVGRSTPVEAQDRTGLSQSTNLAPQAAVDRELCSRRNSSGSGSSRSANHSKDRQKRLPRTLPSSEDRPDTVLPSPPVRLVDSDFPPLNDQGPKVRTSTLPAGSGLSGLYSGSPPPPSSSVSTDPVLPQLDHPVL</sequence>
<dbReference type="OrthoDB" id="407432at2759"/>
<dbReference type="GO" id="GO:0005737">
    <property type="term" value="C:cytoplasm"/>
    <property type="evidence" value="ECO:0007669"/>
    <property type="project" value="UniProtKB-SubCell"/>
</dbReference>
<dbReference type="GO" id="GO:0046872">
    <property type="term" value="F:metal ion binding"/>
    <property type="evidence" value="ECO:0007669"/>
    <property type="project" value="UniProtKB-KW"/>
</dbReference>
<feature type="region of interest" description="Disordered" evidence="10">
    <location>
        <begin position="788"/>
        <end position="827"/>
    </location>
</feature>
<feature type="region of interest" description="Disordered" evidence="10">
    <location>
        <begin position="743"/>
        <end position="772"/>
    </location>
</feature>
<feature type="compositionally biased region" description="Polar residues" evidence="10">
    <location>
        <begin position="1332"/>
        <end position="1341"/>
    </location>
</feature>
<feature type="compositionally biased region" description="Acidic residues" evidence="10">
    <location>
        <begin position="697"/>
        <end position="706"/>
    </location>
</feature>
<feature type="compositionally biased region" description="Low complexity" evidence="10">
    <location>
        <begin position="127"/>
        <end position="154"/>
    </location>
</feature>
<keyword evidence="6" id="KW-0963">Cytoplasm</keyword>
<evidence type="ECO:0000256" key="5">
    <source>
        <dbReference type="ARBA" id="ARBA00012388"/>
    </source>
</evidence>
<feature type="region of interest" description="Disordered" evidence="10">
    <location>
        <begin position="1095"/>
        <end position="1177"/>
    </location>
</feature>
<comment type="subcellular location">
    <subcellularLocation>
        <location evidence="3">Cytoplasm</location>
    </subcellularLocation>
</comment>
<evidence type="ECO:0000256" key="7">
    <source>
        <dbReference type="ARBA" id="ARBA00022679"/>
    </source>
</evidence>
<organism evidence="13 14">
    <name type="scientific">Puccinia graminis f. sp. tritici</name>
    <dbReference type="NCBI Taxonomy" id="56615"/>
    <lineage>
        <taxon>Eukaryota</taxon>
        <taxon>Fungi</taxon>
        <taxon>Dikarya</taxon>
        <taxon>Basidiomycota</taxon>
        <taxon>Pucciniomycotina</taxon>
        <taxon>Pucciniomycetes</taxon>
        <taxon>Pucciniales</taxon>
        <taxon>Pucciniaceae</taxon>
        <taxon>Puccinia</taxon>
    </lineage>
</organism>
<feature type="compositionally biased region" description="Basic and acidic residues" evidence="10">
    <location>
        <begin position="310"/>
        <end position="321"/>
    </location>
</feature>
<evidence type="ECO:0000313" key="14">
    <source>
        <dbReference type="Proteomes" id="UP000324748"/>
    </source>
</evidence>